<comment type="caution">
    <text evidence="3">The sequence shown here is derived from an EMBL/GenBank/DDBJ whole genome shotgun (WGS) entry which is preliminary data.</text>
</comment>
<keyword evidence="4" id="KW-1185">Reference proteome</keyword>
<dbReference type="SUPFAM" id="SSF53850">
    <property type="entry name" value="Periplasmic binding protein-like II"/>
    <property type="match status" value="1"/>
</dbReference>
<evidence type="ECO:0000256" key="1">
    <source>
        <dbReference type="SAM" id="SignalP"/>
    </source>
</evidence>
<accession>A0A7Y9RYR7</accession>
<dbReference type="Pfam" id="PF04069">
    <property type="entry name" value="OpuAC"/>
    <property type="match status" value="1"/>
</dbReference>
<feature type="domain" description="ABC-type glycine betaine transport system substrate-binding" evidence="2">
    <location>
        <begin position="53"/>
        <end position="325"/>
    </location>
</feature>
<sequence>MSRRRHTSVSVTAVLACLGLLLSGCGLGTAAGPVRTGELAGPLSDIKSLDGLKISIGSKNFSENIILGKMAVTLLSSAGADVIDLTNIPGSSAARQAHLEGQVDAMWEYTGTGWITYLGHDKPIPDEKEQYLAVRDEDLAKNGLAWLPAAPMNNTYGFAMTQSTAKKFGITKLSEIKDIPVAERTFCVESEFTNRPDGLPGMLKTYGIEQGKADGVPEKNLKTYQTGAVYSATAKGECNFGEVFTTDGRIEALDLVVLEDDKSYFPKYNVSLVIAEDILEDYPQIADLLAPVTEKLTDEALLKLNAKVDVDGQEPVDVAYEWLTEEGFIS</sequence>
<dbReference type="EMBL" id="JACCAA010000001">
    <property type="protein sequence ID" value="NYG57198.1"/>
    <property type="molecule type" value="Genomic_DNA"/>
</dbReference>
<dbReference type="PROSITE" id="PS51257">
    <property type="entry name" value="PROKAR_LIPOPROTEIN"/>
    <property type="match status" value="1"/>
</dbReference>
<feature type="chain" id="PRO_5030628612" evidence="1">
    <location>
        <begin position="31"/>
        <end position="330"/>
    </location>
</feature>
<dbReference type="Gene3D" id="3.40.190.10">
    <property type="entry name" value="Periplasmic binding protein-like II"/>
    <property type="match status" value="1"/>
</dbReference>
<dbReference type="Proteomes" id="UP000540656">
    <property type="component" value="Unassembled WGS sequence"/>
</dbReference>
<evidence type="ECO:0000259" key="2">
    <source>
        <dbReference type="Pfam" id="PF04069"/>
    </source>
</evidence>
<dbReference type="AlphaFoldDB" id="A0A7Y9RYR7"/>
<organism evidence="3 4">
    <name type="scientific">Nocardioides daedukensis</name>
    <dbReference type="NCBI Taxonomy" id="634462"/>
    <lineage>
        <taxon>Bacteria</taxon>
        <taxon>Bacillati</taxon>
        <taxon>Actinomycetota</taxon>
        <taxon>Actinomycetes</taxon>
        <taxon>Propionibacteriales</taxon>
        <taxon>Nocardioidaceae</taxon>
        <taxon>Nocardioides</taxon>
    </lineage>
</organism>
<keyword evidence="1" id="KW-0732">Signal</keyword>
<evidence type="ECO:0000313" key="3">
    <source>
        <dbReference type="EMBL" id="NYG57198.1"/>
    </source>
</evidence>
<feature type="signal peptide" evidence="1">
    <location>
        <begin position="1"/>
        <end position="30"/>
    </location>
</feature>
<dbReference type="GO" id="GO:0043190">
    <property type="term" value="C:ATP-binding cassette (ABC) transporter complex"/>
    <property type="evidence" value="ECO:0007669"/>
    <property type="project" value="InterPro"/>
</dbReference>
<dbReference type="GO" id="GO:0022857">
    <property type="term" value="F:transmembrane transporter activity"/>
    <property type="evidence" value="ECO:0007669"/>
    <property type="project" value="InterPro"/>
</dbReference>
<gene>
    <name evidence="3" type="ORF">BJ980_000121</name>
</gene>
<name>A0A7Y9RYR7_9ACTN</name>
<evidence type="ECO:0000313" key="4">
    <source>
        <dbReference type="Proteomes" id="UP000540656"/>
    </source>
</evidence>
<dbReference type="RefSeq" id="WP_179500509.1">
    <property type="nucleotide sequence ID" value="NZ_JACCAA010000001.1"/>
</dbReference>
<dbReference type="Gene3D" id="3.40.190.120">
    <property type="entry name" value="Osmoprotection protein (prox), domain 2"/>
    <property type="match status" value="1"/>
</dbReference>
<protein>
    <submittedName>
        <fullName evidence="3">Osmoprotectant transport system substrate-binding protein</fullName>
    </submittedName>
</protein>
<reference evidence="3 4" key="1">
    <citation type="submission" date="2020-07" db="EMBL/GenBank/DDBJ databases">
        <title>Sequencing the genomes of 1000 actinobacteria strains.</title>
        <authorList>
            <person name="Klenk H.-P."/>
        </authorList>
    </citation>
    <scope>NUCLEOTIDE SEQUENCE [LARGE SCALE GENOMIC DNA]</scope>
    <source>
        <strain evidence="3 4">DSM 23819</strain>
    </source>
</reference>
<dbReference type="InterPro" id="IPR007210">
    <property type="entry name" value="ABC_Gly_betaine_transp_sub-bd"/>
</dbReference>
<proteinExistence type="predicted"/>
<dbReference type="CDD" id="cd13611">
    <property type="entry name" value="PBP2_YehZ"/>
    <property type="match status" value="1"/>
</dbReference>